<dbReference type="GO" id="GO:0061631">
    <property type="term" value="F:ubiquitin conjugating enzyme activity"/>
    <property type="evidence" value="ECO:0000318"/>
    <property type="project" value="GO_Central"/>
</dbReference>
<accession>F0ZPB2</accession>
<dbReference type="SUPFAM" id="SSF54495">
    <property type="entry name" value="UBC-like"/>
    <property type="match status" value="1"/>
</dbReference>
<evidence type="ECO:0000313" key="3">
    <source>
        <dbReference type="Proteomes" id="UP000001064"/>
    </source>
</evidence>
<feature type="domain" description="UBC core" evidence="1">
    <location>
        <begin position="3"/>
        <end position="148"/>
    </location>
</feature>
<dbReference type="GO" id="GO:0005634">
    <property type="term" value="C:nucleus"/>
    <property type="evidence" value="ECO:0000318"/>
    <property type="project" value="GO_Central"/>
</dbReference>
<evidence type="ECO:0000259" key="1">
    <source>
        <dbReference type="PROSITE" id="PS50127"/>
    </source>
</evidence>
<sequence length="148" mass="16821">MANATKRLQREYTDLVKAPPTWVNASLVGDNLQKWKASVQGPEGTPYEKGTFNIDIDFPNEYPFKPPTIKFITKIYHPNINSEGQICAEVFSSWSPQLKVTDVLNTIRSILVDPNPENPLDAEIAQIFKTDRNAFNKTAKEYTKKYAK</sequence>
<dbReference type="InParanoid" id="F0ZPB2"/>
<name>F0ZPB2_DICPU</name>
<dbReference type="STRING" id="5786.F0ZPB2"/>
<dbReference type="EMBL" id="GL871107">
    <property type="protein sequence ID" value="EGC34212.1"/>
    <property type="molecule type" value="Genomic_DNA"/>
</dbReference>
<proteinExistence type="predicted"/>
<dbReference type="InterPro" id="IPR016135">
    <property type="entry name" value="UBQ-conjugating_enzyme/RWD"/>
</dbReference>
<dbReference type="KEGG" id="dpp:DICPUDRAFT_48481"/>
<dbReference type="OMA" id="ADLHTWH"/>
<organism evidence="2 3">
    <name type="scientific">Dictyostelium purpureum</name>
    <name type="common">Slime mold</name>
    <dbReference type="NCBI Taxonomy" id="5786"/>
    <lineage>
        <taxon>Eukaryota</taxon>
        <taxon>Amoebozoa</taxon>
        <taxon>Evosea</taxon>
        <taxon>Eumycetozoa</taxon>
        <taxon>Dictyostelia</taxon>
        <taxon>Dictyosteliales</taxon>
        <taxon>Dictyosteliaceae</taxon>
        <taxon>Dictyostelium</taxon>
    </lineage>
</organism>
<dbReference type="AlphaFoldDB" id="F0ZPB2"/>
<dbReference type="OrthoDB" id="7851174at2759"/>
<dbReference type="GeneID" id="10500242"/>
<reference evidence="3" key="1">
    <citation type="journal article" date="2011" name="Genome Biol.">
        <title>Comparative genomics of the social amoebae Dictyostelium discoideum and Dictyostelium purpureum.</title>
        <authorList>
            <consortium name="US DOE Joint Genome Institute (JGI-PGF)"/>
            <person name="Sucgang R."/>
            <person name="Kuo A."/>
            <person name="Tian X."/>
            <person name="Salerno W."/>
            <person name="Parikh A."/>
            <person name="Feasley C.L."/>
            <person name="Dalin E."/>
            <person name="Tu H."/>
            <person name="Huang E."/>
            <person name="Barry K."/>
            <person name="Lindquist E."/>
            <person name="Shapiro H."/>
            <person name="Bruce D."/>
            <person name="Schmutz J."/>
            <person name="Salamov A."/>
            <person name="Fey P."/>
            <person name="Gaudet P."/>
            <person name="Anjard C."/>
            <person name="Babu M.M."/>
            <person name="Basu S."/>
            <person name="Bushmanova Y."/>
            <person name="van der Wel H."/>
            <person name="Katoh-Kurasawa M."/>
            <person name="Dinh C."/>
            <person name="Coutinho P.M."/>
            <person name="Saito T."/>
            <person name="Elias M."/>
            <person name="Schaap P."/>
            <person name="Kay R.R."/>
            <person name="Henrissat B."/>
            <person name="Eichinger L."/>
            <person name="Rivero F."/>
            <person name="Putnam N.H."/>
            <person name="West C.M."/>
            <person name="Loomis W.F."/>
            <person name="Chisholm R.L."/>
            <person name="Shaulsky G."/>
            <person name="Strassmann J.E."/>
            <person name="Queller D.C."/>
            <person name="Kuspa A."/>
            <person name="Grigoriev I.V."/>
        </authorList>
    </citation>
    <scope>NUCLEOTIDE SEQUENCE [LARGE SCALE GENOMIC DNA]</scope>
    <source>
        <strain evidence="3">QSDP1</strain>
    </source>
</reference>
<keyword evidence="3" id="KW-1185">Reference proteome</keyword>
<dbReference type="FunFam" id="3.10.110.10:FF:000132">
    <property type="entry name" value="Ubiquitin-conjugating enzyme E2-17 kDa 3"/>
    <property type="match status" value="1"/>
</dbReference>
<dbReference type="RefSeq" id="XP_003289264.1">
    <property type="nucleotide sequence ID" value="XM_003289216.1"/>
</dbReference>
<dbReference type="InterPro" id="IPR000608">
    <property type="entry name" value="UBC"/>
</dbReference>
<protein>
    <recommendedName>
        <fullName evidence="1">UBC core domain-containing protein</fullName>
    </recommendedName>
</protein>
<dbReference type="PANTHER" id="PTHR24068">
    <property type="entry name" value="UBIQUITIN-CONJUGATING ENZYME E2"/>
    <property type="match status" value="1"/>
</dbReference>
<dbReference type="GO" id="GO:0009653">
    <property type="term" value="P:anatomical structure morphogenesis"/>
    <property type="evidence" value="ECO:0007669"/>
    <property type="project" value="EnsemblProtists"/>
</dbReference>
<dbReference type="Gene3D" id="3.10.110.10">
    <property type="entry name" value="Ubiquitin Conjugating Enzyme"/>
    <property type="match status" value="1"/>
</dbReference>
<gene>
    <name evidence="2" type="ORF">DICPUDRAFT_48481</name>
</gene>
<dbReference type="GO" id="GO:0006511">
    <property type="term" value="P:ubiquitin-dependent protein catabolic process"/>
    <property type="evidence" value="ECO:0000318"/>
    <property type="project" value="GO_Central"/>
</dbReference>
<evidence type="ECO:0000313" key="2">
    <source>
        <dbReference type="EMBL" id="EGC34212.1"/>
    </source>
</evidence>
<dbReference type="SMART" id="SM00212">
    <property type="entry name" value="UBCc"/>
    <property type="match status" value="1"/>
</dbReference>
<dbReference type="GO" id="GO:0000209">
    <property type="term" value="P:protein polyubiquitination"/>
    <property type="evidence" value="ECO:0000318"/>
    <property type="project" value="GO_Central"/>
</dbReference>
<dbReference type="Proteomes" id="UP000001064">
    <property type="component" value="Unassembled WGS sequence"/>
</dbReference>
<dbReference type="VEuPathDB" id="AmoebaDB:DICPUDRAFT_48481"/>
<dbReference type="PROSITE" id="PS50127">
    <property type="entry name" value="UBC_2"/>
    <property type="match status" value="1"/>
</dbReference>
<dbReference type="Pfam" id="PF00179">
    <property type="entry name" value="UQ_con"/>
    <property type="match status" value="1"/>
</dbReference>
<dbReference type="eggNOG" id="KOG0417">
    <property type="taxonomic scope" value="Eukaryota"/>
</dbReference>